<dbReference type="Proteomes" id="UP000001937">
    <property type="component" value="Chromosome"/>
</dbReference>
<dbReference type="EMBL" id="CP000249">
    <property type="protein sequence ID" value="ABD13370.1"/>
    <property type="molecule type" value="Genomic_DNA"/>
</dbReference>
<evidence type="ECO:0000313" key="3">
    <source>
        <dbReference type="EMBL" id="ABD13370.1"/>
    </source>
</evidence>
<dbReference type="InterPro" id="IPR025827">
    <property type="entry name" value="Zn_ribbon_recom_dom"/>
</dbReference>
<organism evidence="3 4">
    <name type="scientific">Frankia casuarinae (strain DSM 45818 / CECT 9043 / HFP020203 / CcI3)</name>
    <dbReference type="NCBI Taxonomy" id="106370"/>
    <lineage>
        <taxon>Bacteria</taxon>
        <taxon>Bacillati</taxon>
        <taxon>Actinomycetota</taxon>
        <taxon>Actinomycetes</taxon>
        <taxon>Frankiales</taxon>
        <taxon>Frankiaceae</taxon>
        <taxon>Frankia</taxon>
    </lineage>
</organism>
<dbReference type="eggNOG" id="COG1961">
    <property type="taxonomic scope" value="Bacteria"/>
</dbReference>
<feature type="compositionally biased region" description="Basic and acidic residues" evidence="1">
    <location>
        <begin position="251"/>
        <end position="260"/>
    </location>
</feature>
<feature type="region of interest" description="Disordered" evidence="1">
    <location>
        <begin position="237"/>
        <end position="266"/>
    </location>
</feature>
<reference evidence="3 4" key="1">
    <citation type="journal article" date="2007" name="Genome Res.">
        <title>Genome characteristics of facultatively symbiotic Frankia sp. strains reflect host range and host plant biogeography.</title>
        <authorList>
            <person name="Normand P."/>
            <person name="Lapierre P."/>
            <person name="Tisa L.S."/>
            <person name="Gogarten J.P."/>
            <person name="Alloisio N."/>
            <person name="Bagnarol E."/>
            <person name="Bassi C.A."/>
            <person name="Berry A.M."/>
            <person name="Bickhart D.M."/>
            <person name="Choisne N."/>
            <person name="Couloux A."/>
            <person name="Cournoyer B."/>
            <person name="Cruveiller S."/>
            <person name="Daubin V."/>
            <person name="Demange N."/>
            <person name="Francino M.P."/>
            <person name="Goltsman E."/>
            <person name="Huang Y."/>
            <person name="Kopp O.R."/>
            <person name="Labarre L."/>
            <person name="Lapidus A."/>
            <person name="Lavire C."/>
            <person name="Marechal J."/>
            <person name="Martinez M."/>
            <person name="Mastronunzio J.E."/>
            <person name="Mullin B.C."/>
            <person name="Niemann J."/>
            <person name="Pujic P."/>
            <person name="Rawnsley T."/>
            <person name="Rouy Z."/>
            <person name="Schenowitz C."/>
            <person name="Sellstedt A."/>
            <person name="Tavares F."/>
            <person name="Tomkins J.P."/>
            <person name="Vallenet D."/>
            <person name="Valverde C."/>
            <person name="Wall L.G."/>
            <person name="Wang Y."/>
            <person name="Medigue C."/>
            <person name="Benson D.R."/>
        </authorList>
    </citation>
    <scope>NUCLEOTIDE SEQUENCE [LARGE SCALE GENOMIC DNA]</scope>
    <source>
        <strain evidence="4">DSM 45818 / CECT 9043 / CcI3</strain>
    </source>
</reference>
<accession>Q2J5S2</accession>
<protein>
    <recommendedName>
        <fullName evidence="2">Recombinase zinc beta ribbon domain-containing protein</fullName>
    </recommendedName>
</protein>
<evidence type="ECO:0000259" key="2">
    <source>
        <dbReference type="Pfam" id="PF13408"/>
    </source>
</evidence>
<evidence type="ECO:0000256" key="1">
    <source>
        <dbReference type="SAM" id="MobiDB-lite"/>
    </source>
</evidence>
<feature type="domain" description="Recombinase zinc beta ribbon" evidence="2">
    <location>
        <begin position="27"/>
        <end position="65"/>
    </location>
</feature>
<dbReference type="HOGENOM" id="CLU_923636_0_0_11"/>
<evidence type="ECO:0000313" key="4">
    <source>
        <dbReference type="Proteomes" id="UP000001937"/>
    </source>
</evidence>
<keyword evidence="4" id="KW-1185">Reference proteome</keyword>
<dbReference type="STRING" id="106370.Francci3_4020"/>
<dbReference type="KEGG" id="fra:Francci3_4020"/>
<gene>
    <name evidence="3" type="ordered locus">Francci3_4020</name>
</gene>
<dbReference type="AlphaFoldDB" id="Q2J5S2"/>
<name>Q2J5S2_FRACC</name>
<sequence length="301" mass="33640">MCRTNQDASRLWGGCVASGRSSTTGGVKGKHGDEFAYYVCGGRHQGRKCSLPYLPAHHVEDNVVRGWPLWVRMHEVDAEAAEVALQDKLNLGSADRAETRQRAARQMKVLDDQRRKLVQMAYADAIPLDLLKTEQDRIGREQLAAQRALAQAETEHEDISETFRQAVTLMRLGPAIYQQATPEIRRMLNRAFLVRIELDVKETGTMLAQPWASMERVVRHTRELRLADMADVTCITEGSGLGPSEGPETTDPGHEDHDRGSSMNPLVDLTHHNKNRLILVQGPEITVRPVSTRLLARDDAP</sequence>
<proteinExistence type="predicted"/>
<dbReference type="Pfam" id="PF13408">
    <property type="entry name" value="Zn_ribbon_recom"/>
    <property type="match status" value="1"/>
</dbReference>